<comment type="similarity">
    <text evidence="4">Belongs to the ABC transporter superfamily. Macrolide exporter (TC 3.A.1.122) family.</text>
</comment>
<dbReference type="GO" id="GO:0005886">
    <property type="term" value="C:plasma membrane"/>
    <property type="evidence" value="ECO:0007669"/>
    <property type="project" value="TreeGrafter"/>
</dbReference>
<feature type="domain" description="ABC transporter" evidence="5">
    <location>
        <begin position="17"/>
        <end position="248"/>
    </location>
</feature>
<dbReference type="Pfam" id="PF00005">
    <property type="entry name" value="ABC_tran"/>
    <property type="match status" value="1"/>
</dbReference>
<evidence type="ECO:0000256" key="3">
    <source>
        <dbReference type="ARBA" id="ARBA00022840"/>
    </source>
</evidence>
<dbReference type="InterPro" id="IPR015854">
    <property type="entry name" value="ABC_transpr_LolD-like"/>
</dbReference>
<dbReference type="PANTHER" id="PTHR24220">
    <property type="entry name" value="IMPORT ATP-BINDING PROTEIN"/>
    <property type="match status" value="1"/>
</dbReference>
<accession>A0A9D1R1Q3</accession>
<dbReference type="GO" id="GO:0016887">
    <property type="term" value="F:ATP hydrolysis activity"/>
    <property type="evidence" value="ECO:0007669"/>
    <property type="project" value="InterPro"/>
</dbReference>
<dbReference type="PROSITE" id="PS50893">
    <property type="entry name" value="ABC_TRANSPORTER_2"/>
    <property type="match status" value="1"/>
</dbReference>
<keyword evidence="2" id="KW-0547">Nucleotide-binding</keyword>
<dbReference type="GO" id="GO:0022857">
    <property type="term" value="F:transmembrane transporter activity"/>
    <property type="evidence" value="ECO:0007669"/>
    <property type="project" value="TreeGrafter"/>
</dbReference>
<dbReference type="InterPro" id="IPR003439">
    <property type="entry name" value="ABC_transporter-like_ATP-bd"/>
</dbReference>
<keyword evidence="1" id="KW-0813">Transport</keyword>
<dbReference type="GO" id="GO:0098796">
    <property type="term" value="C:membrane protein complex"/>
    <property type="evidence" value="ECO:0007669"/>
    <property type="project" value="UniProtKB-ARBA"/>
</dbReference>
<dbReference type="SUPFAM" id="SSF52540">
    <property type="entry name" value="P-loop containing nucleoside triphosphate hydrolases"/>
    <property type="match status" value="1"/>
</dbReference>
<dbReference type="InterPro" id="IPR027417">
    <property type="entry name" value="P-loop_NTPase"/>
</dbReference>
<reference evidence="6" key="2">
    <citation type="submission" date="2021-04" db="EMBL/GenBank/DDBJ databases">
        <authorList>
            <person name="Gilroy R."/>
        </authorList>
    </citation>
    <scope>NUCLEOTIDE SEQUENCE</scope>
    <source>
        <strain evidence="6">ChiSxjej5B17-1746</strain>
    </source>
</reference>
<evidence type="ECO:0000256" key="1">
    <source>
        <dbReference type="ARBA" id="ARBA00022448"/>
    </source>
</evidence>
<dbReference type="PANTHER" id="PTHR24220:SF689">
    <property type="entry name" value="LIPOPROTEIN-RELEASING SYSTEM ATP-BINDING PROTEIN LOLD"/>
    <property type="match status" value="1"/>
</dbReference>
<dbReference type="InterPro" id="IPR017871">
    <property type="entry name" value="ABC_transporter-like_CS"/>
</dbReference>
<comment type="caution">
    <text evidence="6">The sequence shown here is derived from an EMBL/GenBank/DDBJ whole genome shotgun (WGS) entry which is preliminary data.</text>
</comment>
<gene>
    <name evidence="6" type="ORF">H9874_08690</name>
</gene>
<dbReference type="FunFam" id="3.40.50.300:FF:000032">
    <property type="entry name" value="Export ABC transporter ATP-binding protein"/>
    <property type="match status" value="1"/>
</dbReference>
<evidence type="ECO:0000256" key="4">
    <source>
        <dbReference type="ARBA" id="ARBA00038388"/>
    </source>
</evidence>
<dbReference type="InterPro" id="IPR003593">
    <property type="entry name" value="AAA+_ATPase"/>
</dbReference>
<dbReference type="SMART" id="SM00382">
    <property type="entry name" value="AAA"/>
    <property type="match status" value="1"/>
</dbReference>
<proteinExistence type="inferred from homology"/>
<evidence type="ECO:0000313" key="7">
    <source>
        <dbReference type="Proteomes" id="UP000824264"/>
    </source>
</evidence>
<evidence type="ECO:0000256" key="2">
    <source>
        <dbReference type="ARBA" id="ARBA00022741"/>
    </source>
</evidence>
<dbReference type="CDD" id="cd03255">
    <property type="entry name" value="ABC_MJ0796_LolCDE_FtsE"/>
    <property type="match status" value="1"/>
</dbReference>
<keyword evidence="3 6" id="KW-0067">ATP-binding</keyword>
<dbReference type="Gene3D" id="3.40.50.300">
    <property type="entry name" value="P-loop containing nucleotide triphosphate hydrolases"/>
    <property type="match status" value="1"/>
</dbReference>
<evidence type="ECO:0000259" key="5">
    <source>
        <dbReference type="PROSITE" id="PS50893"/>
    </source>
</evidence>
<dbReference type="EMBL" id="DXGI01000325">
    <property type="protein sequence ID" value="HIW79205.1"/>
    <property type="molecule type" value="Genomic_DNA"/>
</dbReference>
<organism evidence="6 7">
    <name type="scientific">Candidatus Bilophila faecipullorum</name>
    <dbReference type="NCBI Taxonomy" id="2838482"/>
    <lineage>
        <taxon>Bacteria</taxon>
        <taxon>Pseudomonadati</taxon>
        <taxon>Thermodesulfobacteriota</taxon>
        <taxon>Desulfovibrionia</taxon>
        <taxon>Desulfovibrionales</taxon>
        <taxon>Desulfovibrionaceae</taxon>
        <taxon>Bilophila</taxon>
    </lineage>
</organism>
<name>A0A9D1R1Q3_9BACT</name>
<dbReference type="Proteomes" id="UP000824264">
    <property type="component" value="Unassembled WGS sequence"/>
</dbReference>
<sequence length="248" mass="26974">MEHLSPASPREPGPVLYELAGVEKSCEGPVERVTILNNVNLTIRSGESLAIVGASGSGKSTLLHLLGALDTPTAGSVLFEGQSLPDMTPEEKAHFRNRKLGFVFQFHHLLPEFSTEENVAMQAIIAGFPRPKALELAREALRRVGLSERREHRVTTLSGGERQRAAIARAILLEPRVLLADEPTGNLDQRTGDTVAELLLELNRTLGMTLVIVTHNREMAGTLGRCLELRSGELYEEMRTRAAGAGAL</sequence>
<protein>
    <submittedName>
        <fullName evidence="6">ABC transporter ATP-binding protein</fullName>
    </submittedName>
</protein>
<dbReference type="GO" id="GO:0005524">
    <property type="term" value="F:ATP binding"/>
    <property type="evidence" value="ECO:0007669"/>
    <property type="project" value="UniProtKB-KW"/>
</dbReference>
<reference evidence="6" key="1">
    <citation type="journal article" date="2021" name="PeerJ">
        <title>Extensive microbial diversity within the chicken gut microbiome revealed by metagenomics and culture.</title>
        <authorList>
            <person name="Gilroy R."/>
            <person name="Ravi A."/>
            <person name="Getino M."/>
            <person name="Pursley I."/>
            <person name="Horton D.L."/>
            <person name="Alikhan N.F."/>
            <person name="Baker D."/>
            <person name="Gharbi K."/>
            <person name="Hall N."/>
            <person name="Watson M."/>
            <person name="Adriaenssens E.M."/>
            <person name="Foster-Nyarko E."/>
            <person name="Jarju S."/>
            <person name="Secka A."/>
            <person name="Antonio M."/>
            <person name="Oren A."/>
            <person name="Chaudhuri R.R."/>
            <person name="La Ragione R."/>
            <person name="Hildebrand F."/>
            <person name="Pallen M.J."/>
        </authorList>
    </citation>
    <scope>NUCLEOTIDE SEQUENCE</scope>
    <source>
        <strain evidence="6">ChiSxjej5B17-1746</strain>
    </source>
</reference>
<evidence type="ECO:0000313" key="6">
    <source>
        <dbReference type="EMBL" id="HIW79205.1"/>
    </source>
</evidence>
<dbReference type="AlphaFoldDB" id="A0A9D1R1Q3"/>
<dbReference type="InterPro" id="IPR017911">
    <property type="entry name" value="MacB-like_ATP-bd"/>
</dbReference>
<dbReference type="PROSITE" id="PS00211">
    <property type="entry name" value="ABC_TRANSPORTER_1"/>
    <property type="match status" value="1"/>
</dbReference>